<feature type="transmembrane region" description="Helical" evidence="2">
    <location>
        <begin position="55"/>
        <end position="75"/>
    </location>
</feature>
<name>A0AAD6TIW0_9AGAR</name>
<proteinExistence type="predicted"/>
<protein>
    <submittedName>
        <fullName evidence="3">Uncharacterized protein</fullName>
    </submittedName>
</protein>
<evidence type="ECO:0000256" key="2">
    <source>
        <dbReference type="SAM" id="Phobius"/>
    </source>
</evidence>
<keyword evidence="4" id="KW-1185">Reference proteome</keyword>
<comment type="caution">
    <text evidence="3">The sequence shown here is derived from an EMBL/GenBank/DDBJ whole genome shotgun (WGS) entry which is preliminary data.</text>
</comment>
<dbReference type="AlphaFoldDB" id="A0AAD6TIW0"/>
<reference evidence="3" key="1">
    <citation type="submission" date="2023-03" db="EMBL/GenBank/DDBJ databases">
        <title>Massive genome expansion in bonnet fungi (Mycena s.s.) driven by repeated elements and novel gene families across ecological guilds.</title>
        <authorList>
            <consortium name="Lawrence Berkeley National Laboratory"/>
            <person name="Harder C.B."/>
            <person name="Miyauchi S."/>
            <person name="Viragh M."/>
            <person name="Kuo A."/>
            <person name="Thoen E."/>
            <person name="Andreopoulos B."/>
            <person name="Lu D."/>
            <person name="Skrede I."/>
            <person name="Drula E."/>
            <person name="Henrissat B."/>
            <person name="Morin E."/>
            <person name="Kohler A."/>
            <person name="Barry K."/>
            <person name="LaButti K."/>
            <person name="Morin E."/>
            <person name="Salamov A."/>
            <person name="Lipzen A."/>
            <person name="Mereny Z."/>
            <person name="Hegedus B."/>
            <person name="Baldrian P."/>
            <person name="Stursova M."/>
            <person name="Weitz H."/>
            <person name="Taylor A."/>
            <person name="Grigoriev I.V."/>
            <person name="Nagy L.G."/>
            <person name="Martin F."/>
            <person name="Kauserud H."/>
        </authorList>
    </citation>
    <scope>NUCLEOTIDE SEQUENCE</scope>
    <source>
        <strain evidence="3">CBHHK200</strain>
    </source>
</reference>
<sequence length="304" mass="33399">MRMPKTPKTQTCLRFLRVSHFAVYKYSAALFPGFPSLTATAILSLTPSASASAPASAGLVSHGSLFIIIFTSLFVPDLHTEHKDLYAGSTPWHSHSDLTLARKGWGLHDQPHCVLLQSPSLRPLGLVHPPPLAVNTGVYTGKLHHHRLLPRSKFASMIMTTPTTKIPTISTMATRNRVTVRMMNTSGTQTESRRRQPQHQSHIERAIQRRAAPTLPAHDAAALDPAPPPSRLWRLCSPQSIDNGPALPMAHRLSHNRSAPRVRLPSGSSFPHARTTSISMASKRQTHNSPSLSPNTSKREKKEP</sequence>
<evidence type="ECO:0000313" key="4">
    <source>
        <dbReference type="Proteomes" id="UP001218188"/>
    </source>
</evidence>
<accession>A0AAD6TIW0</accession>
<feature type="region of interest" description="Disordered" evidence="1">
    <location>
        <begin position="257"/>
        <end position="304"/>
    </location>
</feature>
<keyword evidence="2" id="KW-0812">Transmembrane</keyword>
<evidence type="ECO:0000313" key="3">
    <source>
        <dbReference type="EMBL" id="KAJ7046933.1"/>
    </source>
</evidence>
<keyword evidence="2" id="KW-0472">Membrane</keyword>
<gene>
    <name evidence="3" type="ORF">C8F04DRAFT_1062213</name>
</gene>
<feature type="compositionally biased region" description="Polar residues" evidence="1">
    <location>
        <begin position="266"/>
        <end position="296"/>
    </location>
</feature>
<evidence type="ECO:0000256" key="1">
    <source>
        <dbReference type="SAM" id="MobiDB-lite"/>
    </source>
</evidence>
<organism evidence="3 4">
    <name type="scientific">Mycena alexandri</name>
    <dbReference type="NCBI Taxonomy" id="1745969"/>
    <lineage>
        <taxon>Eukaryota</taxon>
        <taxon>Fungi</taxon>
        <taxon>Dikarya</taxon>
        <taxon>Basidiomycota</taxon>
        <taxon>Agaricomycotina</taxon>
        <taxon>Agaricomycetes</taxon>
        <taxon>Agaricomycetidae</taxon>
        <taxon>Agaricales</taxon>
        <taxon>Marasmiineae</taxon>
        <taxon>Mycenaceae</taxon>
        <taxon>Mycena</taxon>
    </lineage>
</organism>
<dbReference type="Proteomes" id="UP001218188">
    <property type="component" value="Unassembled WGS sequence"/>
</dbReference>
<dbReference type="EMBL" id="JARJCM010000002">
    <property type="protein sequence ID" value="KAJ7046933.1"/>
    <property type="molecule type" value="Genomic_DNA"/>
</dbReference>
<keyword evidence="2" id="KW-1133">Transmembrane helix</keyword>
<feature type="transmembrane region" description="Helical" evidence="2">
    <location>
        <begin position="21"/>
        <end position="43"/>
    </location>
</feature>